<organism evidence="3 4">
    <name type="scientific">Zostera marina</name>
    <name type="common">Eelgrass</name>
    <dbReference type="NCBI Taxonomy" id="29655"/>
    <lineage>
        <taxon>Eukaryota</taxon>
        <taxon>Viridiplantae</taxon>
        <taxon>Streptophyta</taxon>
        <taxon>Embryophyta</taxon>
        <taxon>Tracheophyta</taxon>
        <taxon>Spermatophyta</taxon>
        <taxon>Magnoliopsida</taxon>
        <taxon>Liliopsida</taxon>
        <taxon>Zosteraceae</taxon>
        <taxon>Zostera</taxon>
    </lineage>
</organism>
<accession>A0A0K9PEX4</accession>
<dbReference type="STRING" id="29655.A0A0K9PEX4"/>
<dbReference type="PANTHER" id="PTHR12161">
    <property type="entry name" value="IST1 FAMILY MEMBER"/>
    <property type="match status" value="1"/>
</dbReference>
<dbReference type="InterPro" id="IPR005061">
    <property type="entry name" value="Ist1"/>
</dbReference>
<dbReference type="InterPro" id="IPR042277">
    <property type="entry name" value="IST1-like"/>
</dbReference>
<comment type="similarity">
    <text evidence="1">Belongs to the IST1 family.</text>
</comment>
<dbReference type="OrthoDB" id="29853at2759"/>
<gene>
    <name evidence="3" type="ORF">ZOSMA_289G00380</name>
</gene>
<feature type="compositionally biased region" description="Polar residues" evidence="2">
    <location>
        <begin position="325"/>
        <end position="353"/>
    </location>
</feature>
<dbReference type="EMBL" id="LFYR01000957">
    <property type="protein sequence ID" value="KMZ66797.1"/>
    <property type="molecule type" value="Genomic_DNA"/>
</dbReference>
<dbReference type="FunFam" id="1.20.1260.60:FF:000003">
    <property type="entry name" value="IST1-like protein isoform A"/>
    <property type="match status" value="1"/>
</dbReference>
<feature type="compositionally biased region" description="Basic and acidic residues" evidence="2">
    <location>
        <begin position="279"/>
        <end position="297"/>
    </location>
</feature>
<dbReference type="PANTHER" id="PTHR12161:SF5">
    <property type="entry name" value="IST1 HOMOLOG"/>
    <property type="match status" value="1"/>
</dbReference>
<feature type="compositionally biased region" description="Polar residues" evidence="2">
    <location>
        <begin position="501"/>
        <end position="516"/>
    </location>
</feature>
<evidence type="ECO:0008006" key="5">
    <source>
        <dbReference type="Google" id="ProtNLM"/>
    </source>
</evidence>
<feature type="compositionally biased region" description="Polar residues" evidence="2">
    <location>
        <begin position="445"/>
        <end position="458"/>
    </location>
</feature>
<dbReference type="Gene3D" id="1.20.1260.60">
    <property type="entry name" value="Vacuolar protein sorting-associated protein Ist1"/>
    <property type="match status" value="1"/>
</dbReference>
<dbReference type="Pfam" id="PF03398">
    <property type="entry name" value="Ist1"/>
    <property type="match status" value="1"/>
</dbReference>
<name>A0A0K9PEX4_ZOSMR</name>
<dbReference type="Proteomes" id="UP000036987">
    <property type="component" value="Unassembled WGS sequence"/>
</dbReference>
<proteinExistence type="inferred from homology"/>
<feature type="region of interest" description="Disordered" evidence="2">
    <location>
        <begin position="308"/>
        <end position="362"/>
    </location>
</feature>
<dbReference type="GO" id="GO:0008104">
    <property type="term" value="P:intracellular protein localization"/>
    <property type="evidence" value="ECO:0000318"/>
    <property type="project" value="GO_Central"/>
</dbReference>
<comment type="caution">
    <text evidence="3">The sequence shown here is derived from an EMBL/GenBank/DDBJ whole genome shotgun (WGS) entry which is preliminary data.</text>
</comment>
<protein>
    <recommendedName>
        <fullName evidence="5">IST1-like protein</fullName>
    </recommendedName>
</protein>
<feature type="region of interest" description="Disordered" evidence="2">
    <location>
        <begin position="247"/>
        <end position="273"/>
    </location>
</feature>
<feature type="compositionally biased region" description="Low complexity" evidence="2">
    <location>
        <begin position="311"/>
        <end position="324"/>
    </location>
</feature>
<feature type="compositionally biased region" description="Polar residues" evidence="2">
    <location>
        <begin position="475"/>
        <end position="489"/>
    </location>
</feature>
<evidence type="ECO:0000313" key="3">
    <source>
        <dbReference type="EMBL" id="KMZ66797.1"/>
    </source>
</evidence>
<dbReference type="GO" id="GO:0015031">
    <property type="term" value="P:protein transport"/>
    <property type="evidence" value="ECO:0007669"/>
    <property type="project" value="InterPro"/>
</dbReference>
<feature type="region of interest" description="Disordered" evidence="2">
    <location>
        <begin position="437"/>
        <end position="516"/>
    </location>
</feature>
<dbReference type="OMA" id="RFDHQNS"/>
<keyword evidence="4" id="KW-1185">Reference proteome</keyword>
<feature type="region of interest" description="Disordered" evidence="2">
    <location>
        <begin position="278"/>
        <end position="297"/>
    </location>
</feature>
<evidence type="ECO:0000256" key="1">
    <source>
        <dbReference type="ARBA" id="ARBA00005536"/>
    </source>
</evidence>
<reference evidence="4" key="1">
    <citation type="journal article" date="2016" name="Nature">
        <title>The genome of the seagrass Zostera marina reveals angiosperm adaptation to the sea.</title>
        <authorList>
            <person name="Olsen J.L."/>
            <person name="Rouze P."/>
            <person name="Verhelst B."/>
            <person name="Lin Y.-C."/>
            <person name="Bayer T."/>
            <person name="Collen J."/>
            <person name="Dattolo E."/>
            <person name="De Paoli E."/>
            <person name="Dittami S."/>
            <person name="Maumus F."/>
            <person name="Michel G."/>
            <person name="Kersting A."/>
            <person name="Lauritano C."/>
            <person name="Lohaus R."/>
            <person name="Toepel M."/>
            <person name="Tonon T."/>
            <person name="Vanneste K."/>
            <person name="Amirebrahimi M."/>
            <person name="Brakel J."/>
            <person name="Bostroem C."/>
            <person name="Chovatia M."/>
            <person name="Grimwood J."/>
            <person name="Jenkins J.W."/>
            <person name="Jueterbock A."/>
            <person name="Mraz A."/>
            <person name="Stam W.T."/>
            <person name="Tice H."/>
            <person name="Bornberg-Bauer E."/>
            <person name="Green P.J."/>
            <person name="Pearson G.A."/>
            <person name="Procaccini G."/>
            <person name="Duarte C.M."/>
            <person name="Schmutz J."/>
            <person name="Reusch T.B.H."/>
            <person name="Van de Peer Y."/>
        </authorList>
    </citation>
    <scope>NUCLEOTIDE SEQUENCE [LARGE SCALE GENOMIC DNA]</scope>
    <source>
        <strain evidence="4">cv. Finnish</strain>
    </source>
</reference>
<evidence type="ECO:0000313" key="4">
    <source>
        <dbReference type="Proteomes" id="UP000036987"/>
    </source>
</evidence>
<dbReference type="AlphaFoldDB" id="A0A0K9PEX4"/>
<evidence type="ECO:0000256" key="2">
    <source>
        <dbReference type="SAM" id="MobiDB-lite"/>
    </source>
</evidence>
<sequence>MSMLDAFFNKAGFFKAAKCKTLLKLTIPRIKLLRNRRDMQLKQMRKEIAKLLEIGQEATARIRVEHIIREENMMAAQEIIELYCELIAVRLPIIETQRECPIDLKEAISSICFAAPRCSDLPELQQVQIQFVGKYGKEFVAAASELLPDCGVNRQIVELLSVRAPSVDVKLKLMKEIAEEHNLDWDPYSTETEFLKPHEDLLNGPGSFISGSSLSIPKEKHNETLLKSESDDELDILDLPEVPKVQPTHDASVDSETHNMVNFSPDPPFEMPQDLLARQSHDETSKSTRDSIPRHDPSLEYNVLKSAEDMPPTVSPHTPSSSTTISQDVKQNIPFVSSSPPHITPMNESAETASNDKTKSGDLGGLNDVMKAARIAADSADRAAAAARAAASLAEVRISEFDVKKNVHDYKNGSEVERDISNHPISLENSIAALSPETCKPEPESLNTWDHMQQQPSRSFDDALSPKTSKLEPESFNNWDPTQQPSRSASLDDDPYFSYPNLFSRQNSQLSPDVGK</sequence>